<dbReference type="CDD" id="cd12148">
    <property type="entry name" value="fungal_TF_MHR"/>
    <property type="match status" value="1"/>
</dbReference>
<dbReference type="KEGG" id="pbl:PAAG_08627"/>
<dbReference type="STRING" id="502779.C1HCY6"/>
<keyword evidence="1" id="KW-0805">Transcription regulation</keyword>
<dbReference type="OMA" id="SANGAWY"/>
<evidence type="ECO:0000313" key="5">
    <source>
        <dbReference type="Proteomes" id="UP000002059"/>
    </source>
</evidence>
<evidence type="ECO:0000256" key="3">
    <source>
        <dbReference type="ARBA" id="ARBA00023242"/>
    </source>
</evidence>
<accession>C1HCY6</accession>
<keyword evidence="5" id="KW-1185">Reference proteome</keyword>
<evidence type="ECO:0000256" key="2">
    <source>
        <dbReference type="ARBA" id="ARBA00023163"/>
    </source>
</evidence>
<sequence length="420" mass="47733">MGRRKILGLMDVEPNPILPAPLRSQSLPRSQRGFWLTAMTSYSFPDNACLRKPYCRCLRLDPIHPRSKKGIPLSLAEKLAGLTSDCQDIMNRVVRTATRLVTNDDELVISLDGINIILELETQDRIDPDYMWFRIVSTDRYLSLRLGLPQGSYENVFASQKVLQNCIAVEHLERLESVAAGLILQRNVGEQIDLATTHEVDKMLQEAAALMPPRWWLMTSNGAVGSDDAQAFKESIRLTNHLTYRHLLVWLHVPYMMLSSSTEPRYDYSRMTAANASRAIVAQFVAFRGANLSTAYCRGIDFVAFIASRTLCIAHMEAHRQHQFGYGKDVTISIILRSLLAIENDSANGAWYRTTATLELYKEDPHSFGARDDNLNELHINIPYFGTIKFEHSPTHHFYDRTDKNSLRRAISKRVHPANN</sequence>
<protein>
    <submittedName>
        <fullName evidence="4">C6 zinc finger domain-containing protein</fullName>
    </submittedName>
</protein>
<proteinExistence type="predicted"/>
<dbReference type="EMBL" id="KN294032">
    <property type="protein sequence ID" value="EEH39358.2"/>
    <property type="molecule type" value="Genomic_DNA"/>
</dbReference>
<dbReference type="PANTHER" id="PTHR47840">
    <property type="entry name" value="ZN(II)2CYS6 TRANSCRIPTION FACTOR (EUROFUNG)-RELATED"/>
    <property type="match status" value="1"/>
</dbReference>
<evidence type="ECO:0000313" key="4">
    <source>
        <dbReference type="EMBL" id="EEH39358.2"/>
    </source>
</evidence>
<keyword evidence="3" id="KW-0539">Nucleus</keyword>
<name>C1HCY6_PARBA</name>
<evidence type="ECO:0000256" key="1">
    <source>
        <dbReference type="ARBA" id="ARBA00023015"/>
    </source>
</evidence>
<dbReference type="VEuPathDB" id="FungiDB:PAAG_08627"/>
<organism evidence="4 5">
    <name type="scientific">Paracoccidioides lutzii (strain ATCC MYA-826 / Pb01)</name>
    <name type="common">Paracoccidioides brasiliensis</name>
    <dbReference type="NCBI Taxonomy" id="502779"/>
    <lineage>
        <taxon>Eukaryota</taxon>
        <taxon>Fungi</taxon>
        <taxon>Dikarya</taxon>
        <taxon>Ascomycota</taxon>
        <taxon>Pezizomycotina</taxon>
        <taxon>Eurotiomycetes</taxon>
        <taxon>Eurotiomycetidae</taxon>
        <taxon>Onygenales</taxon>
        <taxon>Ajellomycetaceae</taxon>
        <taxon>Paracoccidioides</taxon>
    </lineage>
</organism>
<dbReference type="GeneID" id="9092692"/>
<keyword evidence="2" id="KW-0804">Transcription</keyword>
<dbReference type="HOGENOM" id="CLU_653997_0_0_1"/>
<dbReference type="OrthoDB" id="5392779at2759"/>
<dbReference type="eggNOG" id="ENOG502SJ8Q">
    <property type="taxonomic scope" value="Eukaryota"/>
</dbReference>
<dbReference type="AlphaFoldDB" id="C1HCY6"/>
<dbReference type="PANTHER" id="PTHR47840:SF1">
    <property type="entry name" value="ZN(II)2CYS6 TRANSCRIPTION FACTOR (EUROFUNG)"/>
    <property type="match status" value="1"/>
</dbReference>
<dbReference type="Proteomes" id="UP000002059">
    <property type="component" value="Partially assembled WGS sequence"/>
</dbReference>
<gene>
    <name evidence="4" type="ORF">PAAG_08627</name>
</gene>
<reference evidence="4 5" key="1">
    <citation type="journal article" date="2011" name="PLoS Genet.">
        <title>Comparative genomic analysis of human fungal pathogens causing paracoccidioidomycosis.</title>
        <authorList>
            <person name="Desjardins C.A."/>
            <person name="Champion M.D."/>
            <person name="Holder J.W."/>
            <person name="Muszewska A."/>
            <person name="Goldberg J."/>
            <person name="Bailao A.M."/>
            <person name="Brigido M.M."/>
            <person name="Ferreira M.E."/>
            <person name="Garcia A.M."/>
            <person name="Grynberg M."/>
            <person name="Gujja S."/>
            <person name="Heiman D.I."/>
            <person name="Henn M.R."/>
            <person name="Kodira C.D."/>
            <person name="Leon-Narvaez H."/>
            <person name="Longo L.V."/>
            <person name="Ma L.J."/>
            <person name="Malavazi I."/>
            <person name="Matsuo A.L."/>
            <person name="Morais F.V."/>
            <person name="Pereira M."/>
            <person name="Rodriguez-Brito S."/>
            <person name="Sakthikumar S."/>
            <person name="Salem-Izacc S.M."/>
            <person name="Sykes S.M."/>
            <person name="Teixeira M.M."/>
            <person name="Vallejo M.C."/>
            <person name="Walter M.E."/>
            <person name="Yandava C."/>
            <person name="Young S."/>
            <person name="Zeng Q."/>
            <person name="Zucker J."/>
            <person name="Felipe M.S."/>
            <person name="Goldman G.H."/>
            <person name="Haas B.J."/>
            <person name="McEwen J.G."/>
            <person name="Nino-Vega G."/>
            <person name="Puccia R."/>
            <person name="San-Blas G."/>
            <person name="Soares C.M."/>
            <person name="Birren B.W."/>
            <person name="Cuomo C.A."/>
        </authorList>
    </citation>
    <scope>NUCLEOTIDE SEQUENCE [LARGE SCALE GENOMIC DNA]</scope>
    <source>
        <strain evidence="5">ATCC MYA-826 / Pb01</strain>
    </source>
</reference>
<dbReference type="RefSeq" id="XP_015701368.1">
    <property type="nucleotide sequence ID" value="XM_015846571.1"/>
</dbReference>